<dbReference type="GeneTree" id="ENSGT00940000160636"/>
<dbReference type="PROSITE" id="PS51054">
    <property type="entry name" value="ORANGE"/>
    <property type="match status" value="1"/>
</dbReference>
<feature type="region of interest" description="Disordered" evidence="6">
    <location>
        <begin position="187"/>
        <end position="230"/>
    </location>
</feature>
<dbReference type="GeneID" id="120808204"/>
<dbReference type="GO" id="GO:0001570">
    <property type="term" value="P:vasculogenesis"/>
    <property type="evidence" value="ECO:0007669"/>
    <property type="project" value="Ensembl"/>
</dbReference>
<dbReference type="InterPro" id="IPR050370">
    <property type="entry name" value="HES_HEY"/>
</dbReference>
<protein>
    <submittedName>
        <fullName evidence="9">Hes-related family bHLH transcription factor with YRPW motif 2</fullName>
    </submittedName>
</protein>
<evidence type="ECO:0000259" key="7">
    <source>
        <dbReference type="PROSITE" id="PS50888"/>
    </source>
</evidence>
<dbReference type="SUPFAM" id="SSF158457">
    <property type="entry name" value="Orange domain-like"/>
    <property type="match status" value="1"/>
</dbReference>
<dbReference type="GO" id="GO:0060038">
    <property type="term" value="P:cardiac muscle cell proliferation"/>
    <property type="evidence" value="ECO:0007669"/>
    <property type="project" value="Ensembl"/>
</dbReference>
<name>A0AAQ4RMP6_GASAC</name>
<dbReference type="GO" id="GO:0035912">
    <property type="term" value="P:dorsal aorta morphogenesis"/>
    <property type="evidence" value="ECO:0007669"/>
    <property type="project" value="Ensembl"/>
</dbReference>
<reference evidence="9 10" key="1">
    <citation type="journal article" date="2021" name="G3 (Bethesda)">
        <title>Improved contiguity of the threespine stickleback genome using long-read sequencing.</title>
        <authorList>
            <person name="Nath S."/>
            <person name="Shaw D.E."/>
            <person name="White M.A."/>
        </authorList>
    </citation>
    <scope>NUCLEOTIDE SEQUENCE [LARGE SCALE GENOMIC DNA]</scope>
    <source>
        <strain evidence="9 10">Lake Benthic</strain>
    </source>
</reference>
<dbReference type="Pfam" id="PF07527">
    <property type="entry name" value="Hairy_orange"/>
    <property type="match status" value="1"/>
</dbReference>
<dbReference type="SMART" id="SM00353">
    <property type="entry name" value="HLH"/>
    <property type="match status" value="1"/>
</dbReference>
<dbReference type="AlphaFoldDB" id="A0AAQ4RMP6"/>
<dbReference type="InterPro" id="IPR036638">
    <property type="entry name" value="HLH_DNA-bd_sf"/>
</dbReference>
<reference evidence="9" key="2">
    <citation type="submission" date="2025-08" db="UniProtKB">
        <authorList>
            <consortium name="Ensembl"/>
        </authorList>
    </citation>
    <scope>IDENTIFICATION</scope>
</reference>
<dbReference type="CTD" id="23493"/>
<proteinExistence type="predicted"/>
<dbReference type="Proteomes" id="UP000007635">
    <property type="component" value="Chromosome XVIII"/>
</dbReference>
<dbReference type="Gene3D" id="4.10.280.10">
    <property type="entry name" value="Helix-loop-helix DNA-binding domain"/>
    <property type="match status" value="1"/>
</dbReference>
<evidence type="ECO:0000313" key="9">
    <source>
        <dbReference type="Ensembl" id="ENSGACP00000063863.1"/>
    </source>
</evidence>
<evidence type="ECO:0000313" key="10">
    <source>
        <dbReference type="Proteomes" id="UP000007635"/>
    </source>
</evidence>
<organism evidence="9 10">
    <name type="scientific">Gasterosteus aculeatus aculeatus</name>
    <name type="common">three-spined stickleback</name>
    <dbReference type="NCBI Taxonomy" id="481459"/>
    <lineage>
        <taxon>Eukaryota</taxon>
        <taxon>Metazoa</taxon>
        <taxon>Chordata</taxon>
        <taxon>Craniata</taxon>
        <taxon>Vertebrata</taxon>
        <taxon>Euteleostomi</taxon>
        <taxon>Actinopterygii</taxon>
        <taxon>Neopterygii</taxon>
        <taxon>Teleostei</taxon>
        <taxon>Neoteleostei</taxon>
        <taxon>Acanthomorphata</taxon>
        <taxon>Eupercaria</taxon>
        <taxon>Perciformes</taxon>
        <taxon>Cottioidei</taxon>
        <taxon>Gasterosteales</taxon>
        <taxon>Gasterosteidae</taxon>
        <taxon>Gasterosteus</taxon>
    </lineage>
</organism>
<evidence type="ECO:0000259" key="8">
    <source>
        <dbReference type="PROSITE" id="PS51054"/>
    </source>
</evidence>
<dbReference type="InterPro" id="IPR011598">
    <property type="entry name" value="bHLH_dom"/>
</dbReference>
<feature type="compositionally biased region" description="Low complexity" evidence="6">
    <location>
        <begin position="212"/>
        <end position="230"/>
    </location>
</feature>
<evidence type="ECO:0000256" key="1">
    <source>
        <dbReference type="ARBA" id="ARBA00004123"/>
    </source>
</evidence>
<evidence type="ECO:0000256" key="3">
    <source>
        <dbReference type="ARBA" id="ARBA00023015"/>
    </source>
</evidence>
<evidence type="ECO:0000256" key="5">
    <source>
        <dbReference type="ARBA" id="ARBA00023242"/>
    </source>
</evidence>
<feature type="domain" description="BHLH" evidence="7">
    <location>
        <begin position="36"/>
        <end position="87"/>
    </location>
</feature>
<dbReference type="GO" id="GO:0045892">
    <property type="term" value="P:negative regulation of DNA-templated transcription"/>
    <property type="evidence" value="ECO:0007669"/>
    <property type="project" value="Ensembl"/>
</dbReference>
<keyword evidence="3" id="KW-0805">Transcription regulation</keyword>
<accession>A0AAQ4RMP6</accession>
<dbReference type="InterPro" id="IPR003650">
    <property type="entry name" value="Orange_dom"/>
</dbReference>
<dbReference type="Ensembl" id="ENSGACT00000084504.1">
    <property type="protein sequence ID" value="ENSGACP00000063863.1"/>
    <property type="gene ID" value="ENSGACG00000028037.1"/>
</dbReference>
<dbReference type="SMART" id="SM00511">
    <property type="entry name" value="ORANGE"/>
    <property type="match status" value="1"/>
</dbReference>
<dbReference type="RefSeq" id="XP_040016834.1">
    <property type="nucleotide sequence ID" value="XM_040160900.1"/>
</dbReference>
<keyword evidence="10" id="KW-1185">Reference proteome</keyword>
<dbReference type="GO" id="GO:0003677">
    <property type="term" value="F:DNA binding"/>
    <property type="evidence" value="ECO:0007669"/>
    <property type="project" value="InterPro"/>
</dbReference>
<feature type="domain" description="Orange" evidence="8">
    <location>
        <begin position="106"/>
        <end position="141"/>
    </location>
</feature>
<feature type="region of interest" description="Disordered" evidence="6">
    <location>
        <begin position="252"/>
        <end position="277"/>
    </location>
</feature>
<dbReference type="PROSITE" id="PS50888">
    <property type="entry name" value="BHLH"/>
    <property type="match status" value="1"/>
</dbReference>
<dbReference type="Gene3D" id="6.10.250.980">
    <property type="match status" value="1"/>
</dbReference>
<dbReference type="GO" id="GO:0005634">
    <property type="term" value="C:nucleus"/>
    <property type="evidence" value="ECO:0007669"/>
    <property type="project" value="UniProtKB-SubCell"/>
</dbReference>
<keyword evidence="5" id="KW-0539">Nucleus</keyword>
<dbReference type="GO" id="GO:0060853">
    <property type="term" value="P:Notch signaling pathway involved in arterial endothelial cell fate commitment"/>
    <property type="evidence" value="ECO:0007669"/>
    <property type="project" value="Ensembl"/>
</dbReference>
<keyword evidence="4" id="KW-0804">Transcription</keyword>
<dbReference type="GO" id="GO:0046983">
    <property type="term" value="F:protein dimerization activity"/>
    <property type="evidence" value="ECO:0007669"/>
    <property type="project" value="InterPro"/>
</dbReference>
<keyword evidence="2" id="KW-0678">Repressor</keyword>
<feature type="region of interest" description="Disordered" evidence="6">
    <location>
        <begin position="1"/>
        <end position="32"/>
    </location>
</feature>
<dbReference type="Pfam" id="PF00010">
    <property type="entry name" value="HLH"/>
    <property type="match status" value="1"/>
</dbReference>
<evidence type="ECO:0000256" key="4">
    <source>
        <dbReference type="ARBA" id="ARBA00023163"/>
    </source>
</evidence>
<evidence type="ECO:0000256" key="6">
    <source>
        <dbReference type="SAM" id="MobiDB-lite"/>
    </source>
</evidence>
<dbReference type="SUPFAM" id="SSF47459">
    <property type="entry name" value="HLH, helix-loop-helix DNA-binding domain"/>
    <property type="match status" value="1"/>
</dbReference>
<reference evidence="9" key="3">
    <citation type="submission" date="2025-09" db="UniProtKB">
        <authorList>
            <consortium name="Ensembl"/>
        </authorList>
    </citation>
    <scope>IDENTIFICATION</scope>
</reference>
<evidence type="ECO:0000256" key="2">
    <source>
        <dbReference type="ARBA" id="ARBA00022491"/>
    </source>
</evidence>
<sequence length="277" mass="29554">MKRPREDRAPGTGPPGHTKASFIRCASPPSTPQVMARKRRRGVIEKRRRDRINSSLLELRGLVPQQGSAKLEKAEILQMTVDHLKVLQATGGKGHVDARPLALDFLSVGFRECVTEVSRYLSAVEGVASGDPLRCRLISHLAYCCSQRDAAALAIASRFPLQQHHPLPHPVHPVHWAFGPLPSYTPSASPVSPDSGGGRAPQRPGELVQRVASSFSTQADSTSSPPSSLTLPCAPLSAPLLHGGYPIIPPCSSSSSSSSSSLSSKPFRPWGAEVGAF</sequence>
<comment type="subcellular location">
    <subcellularLocation>
        <location evidence="1">Nucleus</location>
    </subcellularLocation>
</comment>
<feature type="compositionally biased region" description="Low complexity" evidence="6">
    <location>
        <begin position="252"/>
        <end position="264"/>
    </location>
</feature>
<dbReference type="PANTHER" id="PTHR10985">
    <property type="entry name" value="BASIC HELIX-LOOP-HELIX TRANSCRIPTION FACTOR, HES-RELATED"/>
    <property type="match status" value="1"/>
</dbReference>